<reference evidence="1" key="1">
    <citation type="submission" date="2014-12" db="EMBL/GenBank/DDBJ databases">
        <title>Insight into the proteome of Arion vulgaris.</title>
        <authorList>
            <person name="Aradska J."/>
            <person name="Bulat T."/>
            <person name="Smidak R."/>
            <person name="Sarate P."/>
            <person name="Gangsoo J."/>
            <person name="Sialana F."/>
            <person name="Bilban M."/>
            <person name="Lubec G."/>
        </authorList>
    </citation>
    <scope>NUCLEOTIDE SEQUENCE</scope>
    <source>
        <tissue evidence="1">Skin</tissue>
    </source>
</reference>
<organism evidence="1">
    <name type="scientific">Arion vulgaris</name>
    <dbReference type="NCBI Taxonomy" id="1028688"/>
    <lineage>
        <taxon>Eukaryota</taxon>
        <taxon>Metazoa</taxon>
        <taxon>Spiralia</taxon>
        <taxon>Lophotrochozoa</taxon>
        <taxon>Mollusca</taxon>
        <taxon>Gastropoda</taxon>
        <taxon>Heterobranchia</taxon>
        <taxon>Euthyneura</taxon>
        <taxon>Panpulmonata</taxon>
        <taxon>Eupulmonata</taxon>
        <taxon>Stylommatophora</taxon>
        <taxon>Helicina</taxon>
        <taxon>Arionoidea</taxon>
        <taxon>Arionidae</taxon>
        <taxon>Arion</taxon>
    </lineage>
</organism>
<sequence>MIQKVIVCLDLRIVRGTAEKRLLAMIPKEVQGYTCFNMPDSGFTFNSRLVDLKARSMV</sequence>
<proteinExistence type="predicted"/>
<accession>A0A0B7BY94</accession>
<name>A0A0B7BY94_9EUPU</name>
<gene>
    <name evidence="1" type="primary">ORF215524</name>
</gene>
<evidence type="ECO:0000313" key="1">
    <source>
        <dbReference type="EMBL" id="CEK97351.1"/>
    </source>
</evidence>
<protein>
    <submittedName>
        <fullName evidence="1">Uncharacterized protein</fullName>
    </submittedName>
</protein>
<dbReference type="EMBL" id="HACG01050486">
    <property type="protein sequence ID" value="CEK97351.1"/>
    <property type="molecule type" value="Transcribed_RNA"/>
</dbReference>
<dbReference type="AlphaFoldDB" id="A0A0B7BY94"/>